<gene>
    <name evidence="2" type="ORF">NAEGRDRAFT_70228</name>
</gene>
<reference evidence="2 3" key="1">
    <citation type="journal article" date="2010" name="Cell">
        <title>The genome of Naegleria gruberi illuminates early eukaryotic versatility.</title>
        <authorList>
            <person name="Fritz-Laylin L.K."/>
            <person name="Prochnik S.E."/>
            <person name="Ginger M.L."/>
            <person name="Dacks J.B."/>
            <person name="Carpenter M.L."/>
            <person name="Field M.C."/>
            <person name="Kuo A."/>
            <person name="Paredez A."/>
            <person name="Chapman J."/>
            <person name="Pham J."/>
            <person name="Shu S."/>
            <person name="Neupane R."/>
            <person name="Cipriano M."/>
            <person name="Mancuso J."/>
            <person name="Tu H."/>
            <person name="Salamov A."/>
            <person name="Lindquist E."/>
            <person name="Shapiro H."/>
            <person name="Lucas S."/>
            <person name="Grigoriev I.V."/>
            <person name="Cande W.Z."/>
            <person name="Fulton C."/>
            <person name="Rokhsar D.S."/>
            <person name="Dawson S.C."/>
        </authorList>
    </citation>
    <scope>NUCLEOTIDE SEQUENCE [LARGE SCALE GENOMIC DNA]</scope>
    <source>
        <strain evidence="2 3">NEG-M</strain>
    </source>
</reference>
<organism evidence="3">
    <name type="scientific">Naegleria gruberi</name>
    <name type="common">Amoeba</name>
    <dbReference type="NCBI Taxonomy" id="5762"/>
    <lineage>
        <taxon>Eukaryota</taxon>
        <taxon>Discoba</taxon>
        <taxon>Heterolobosea</taxon>
        <taxon>Tetramitia</taxon>
        <taxon>Eutetramitia</taxon>
        <taxon>Vahlkampfiidae</taxon>
        <taxon>Naegleria</taxon>
    </lineage>
</organism>
<keyword evidence="3" id="KW-1185">Reference proteome</keyword>
<evidence type="ECO:0000256" key="1">
    <source>
        <dbReference type="SAM" id="MobiDB-lite"/>
    </source>
</evidence>
<feature type="region of interest" description="Disordered" evidence="1">
    <location>
        <begin position="169"/>
        <end position="212"/>
    </location>
</feature>
<feature type="compositionally biased region" description="Polar residues" evidence="1">
    <location>
        <begin position="169"/>
        <end position="200"/>
    </location>
</feature>
<dbReference type="KEGG" id="ngr:NAEGRDRAFT_70228"/>
<proteinExistence type="predicted"/>
<dbReference type="InParanoid" id="D2VMR1"/>
<feature type="compositionally biased region" description="Low complexity" evidence="1">
    <location>
        <begin position="201"/>
        <end position="212"/>
    </location>
</feature>
<name>D2VMR1_NAEGR</name>
<dbReference type="RefSeq" id="XP_002674619.1">
    <property type="nucleotide sequence ID" value="XM_002674573.1"/>
</dbReference>
<dbReference type="VEuPathDB" id="AmoebaDB:NAEGRDRAFT_70228"/>
<evidence type="ECO:0000313" key="3">
    <source>
        <dbReference type="Proteomes" id="UP000006671"/>
    </source>
</evidence>
<evidence type="ECO:0000313" key="2">
    <source>
        <dbReference type="EMBL" id="EFC41875.1"/>
    </source>
</evidence>
<sequence length="240" mass="26806">MHVIVDDGQQQQQVEHVNVVVVSGMQVIMDGMQHVDEKEKHADDTHAQHDNAHMHECESSGNVGTSHATANCKVVHVGVDYRKVNGKKEMTFVDETWNVKKKIRKKQDESSFKISKLRKSLSTKPFLDNYFEYDNSNGTNQLKKFKLIECSQSNIVTSEIIENSNEHATNSSMQFETHSSPLSETKSNGDASTHASDNGHSNVVESPPNNENVPNDNISILLALLYLLTGDSNEQTQTNL</sequence>
<accession>D2VMR1</accession>
<dbReference type="EMBL" id="GG738883">
    <property type="protein sequence ID" value="EFC41875.1"/>
    <property type="molecule type" value="Genomic_DNA"/>
</dbReference>
<dbReference type="Proteomes" id="UP000006671">
    <property type="component" value="Unassembled WGS sequence"/>
</dbReference>
<dbReference type="AlphaFoldDB" id="D2VMR1"/>
<dbReference type="GeneID" id="8855090"/>
<protein>
    <submittedName>
        <fullName evidence="2">Predicted protein</fullName>
    </submittedName>
</protein>